<gene>
    <name evidence="2" type="ORF">B0H66DRAFT_629686</name>
</gene>
<feature type="region of interest" description="Disordered" evidence="1">
    <location>
        <begin position="97"/>
        <end position="142"/>
    </location>
</feature>
<dbReference type="AlphaFoldDB" id="A0AAE0HVK6"/>
<proteinExistence type="predicted"/>
<evidence type="ECO:0000313" key="3">
    <source>
        <dbReference type="Proteomes" id="UP001283341"/>
    </source>
</evidence>
<dbReference type="EMBL" id="JAUEDM010000007">
    <property type="protein sequence ID" value="KAK3313693.1"/>
    <property type="molecule type" value="Genomic_DNA"/>
</dbReference>
<name>A0AAE0HVK6_9PEZI</name>
<feature type="compositionally biased region" description="Polar residues" evidence="1">
    <location>
        <begin position="209"/>
        <end position="218"/>
    </location>
</feature>
<keyword evidence="3" id="KW-1185">Reference proteome</keyword>
<feature type="region of interest" description="Disordered" evidence="1">
    <location>
        <begin position="209"/>
        <end position="233"/>
    </location>
</feature>
<organism evidence="2 3">
    <name type="scientific">Apodospora peruviana</name>
    <dbReference type="NCBI Taxonomy" id="516989"/>
    <lineage>
        <taxon>Eukaryota</taxon>
        <taxon>Fungi</taxon>
        <taxon>Dikarya</taxon>
        <taxon>Ascomycota</taxon>
        <taxon>Pezizomycotina</taxon>
        <taxon>Sordariomycetes</taxon>
        <taxon>Sordariomycetidae</taxon>
        <taxon>Sordariales</taxon>
        <taxon>Lasiosphaeriaceae</taxon>
        <taxon>Apodospora</taxon>
    </lineage>
</organism>
<evidence type="ECO:0000256" key="1">
    <source>
        <dbReference type="SAM" id="MobiDB-lite"/>
    </source>
</evidence>
<reference evidence="2" key="1">
    <citation type="journal article" date="2023" name="Mol. Phylogenet. Evol.">
        <title>Genome-scale phylogeny and comparative genomics of the fungal order Sordariales.</title>
        <authorList>
            <person name="Hensen N."/>
            <person name="Bonometti L."/>
            <person name="Westerberg I."/>
            <person name="Brannstrom I.O."/>
            <person name="Guillou S."/>
            <person name="Cros-Aarteil S."/>
            <person name="Calhoun S."/>
            <person name="Haridas S."/>
            <person name="Kuo A."/>
            <person name="Mondo S."/>
            <person name="Pangilinan J."/>
            <person name="Riley R."/>
            <person name="LaButti K."/>
            <person name="Andreopoulos B."/>
            <person name="Lipzen A."/>
            <person name="Chen C."/>
            <person name="Yan M."/>
            <person name="Daum C."/>
            <person name="Ng V."/>
            <person name="Clum A."/>
            <person name="Steindorff A."/>
            <person name="Ohm R.A."/>
            <person name="Martin F."/>
            <person name="Silar P."/>
            <person name="Natvig D.O."/>
            <person name="Lalanne C."/>
            <person name="Gautier V."/>
            <person name="Ament-Velasquez S.L."/>
            <person name="Kruys A."/>
            <person name="Hutchinson M.I."/>
            <person name="Powell A.J."/>
            <person name="Barry K."/>
            <person name="Miller A.N."/>
            <person name="Grigoriev I.V."/>
            <person name="Debuchy R."/>
            <person name="Gladieux P."/>
            <person name="Hiltunen Thoren M."/>
            <person name="Johannesson H."/>
        </authorList>
    </citation>
    <scope>NUCLEOTIDE SEQUENCE</scope>
    <source>
        <strain evidence="2">CBS 118394</strain>
    </source>
</reference>
<dbReference type="Proteomes" id="UP001283341">
    <property type="component" value="Unassembled WGS sequence"/>
</dbReference>
<reference evidence="2" key="2">
    <citation type="submission" date="2023-06" db="EMBL/GenBank/DDBJ databases">
        <authorList>
            <consortium name="Lawrence Berkeley National Laboratory"/>
            <person name="Haridas S."/>
            <person name="Hensen N."/>
            <person name="Bonometti L."/>
            <person name="Westerberg I."/>
            <person name="Brannstrom I.O."/>
            <person name="Guillou S."/>
            <person name="Cros-Aarteil S."/>
            <person name="Calhoun S."/>
            <person name="Kuo A."/>
            <person name="Mondo S."/>
            <person name="Pangilinan J."/>
            <person name="Riley R."/>
            <person name="Labutti K."/>
            <person name="Andreopoulos B."/>
            <person name="Lipzen A."/>
            <person name="Chen C."/>
            <person name="Yanf M."/>
            <person name="Daum C."/>
            <person name="Ng V."/>
            <person name="Clum A."/>
            <person name="Steindorff A."/>
            <person name="Ohm R."/>
            <person name="Martin F."/>
            <person name="Silar P."/>
            <person name="Natvig D."/>
            <person name="Lalanne C."/>
            <person name="Gautier V."/>
            <person name="Ament-Velasquez S.L."/>
            <person name="Kruys A."/>
            <person name="Hutchinson M.I."/>
            <person name="Powell A.J."/>
            <person name="Barry K."/>
            <person name="Miller A.N."/>
            <person name="Grigoriev I.V."/>
            <person name="Debuchy R."/>
            <person name="Gladieux P."/>
            <person name="Thoren M.H."/>
            <person name="Johannesson H."/>
        </authorList>
    </citation>
    <scope>NUCLEOTIDE SEQUENCE</scope>
    <source>
        <strain evidence="2">CBS 118394</strain>
    </source>
</reference>
<accession>A0AAE0HVK6</accession>
<sequence length="233" mass="26912">MSSKWPLPVDGIVNQPEERLRKISRQVQLVAPVNPNDRRYFRTGLTARNIFEWNWPADPAFNPSTISINNDSTRQMSRIEFNWSPEAHAFSPPTIHTFITDTSTSQRPSQYHEVQVQPRSTNSKSKVQSRSSTKRQSKRKAFEDTQLCVMSGNPYYECENADNLTEPCVVELEYDEESDAWVDWYEDSDGPHNTSYNRLRVTLSRLDQVDSSPLSTTDWPKDAASQRHNRLVT</sequence>
<protein>
    <submittedName>
        <fullName evidence="2">Uncharacterized protein</fullName>
    </submittedName>
</protein>
<evidence type="ECO:0000313" key="2">
    <source>
        <dbReference type="EMBL" id="KAK3313693.1"/>
    </source>
</evidence>
<feature type="compositionally biased region" description="Polar residues" evidence="1">
    <location>
        <begin position="97"/>
        <end position="109"/>
    </location>
</feature>
<comment type="caution">
    <text evidence="2">The sequence shown here is derived from an EMBL/GenBank/DDBJ whole genome shotgun (WGS) entry which is preliminary data.</text>
</comment>
<feature type="compositionally biased region" description="Low complexity" evidence="1">
    <location>
        <begin position="120"/>
        <end position="131"/>
    </location>
</feature>